<dbReference type="InterPro" id="IPR026676">
    <property type="entry name" value="SYCE1"/>
</dbReference>
<reference evidence="5 6" key="1">
    <citation type="submission" date="2024-04" db="EMBL/GenBank/DDBJ databases">
        <authorList>
            <person name="Waldvogel A.-M."/>
            <person name="Schoenle A."/>
        </authorList>
    </citation>
    <scope>NUCLEOTIDE SEQUENCE [LARGE SCALE GENOMIC DNA]</scope>
</reference>
<evidence type="ECO:0000313" key="6">
    <source>
        <dbReference type="Proteomes" id="UP001497482"/>
    </source>
</evidence>
<dbReference type="GO" id="GO:0007130">
    <property type="term" value="P:synaptonemal complex assembly"/>
    <property type="evidence" value="ECO:0007669"/>
    <property type="project" value="InterPro"/>
</dbReference>
<evidence type="ECO:0000256" key="4">
    <source>
        <dbReference type="SAM" id="Coils"/>
    </source>
</evidence>
<dbReference type="GO" id="GO:0000795">
    <property type="term" value="C:synaptonemal complex"/>
    <property type="evidence" value="ECO:0007669"/>
    <property type="project" value="InterPro"/>
</dbReference>
<accession>A0AAV2K8I6</accession>
<organism evidence="5 6">
    <name type="scientific">Knipowitschia caucasica</name>
    <name type="common">Caucasian dwarf goby</name>
    <name type="synonym">Pomatoschistus caucasicus</name>
    <dbReference type="NCBI Taxonomy" id="637954"/>
    <lineage>
        <taxon>Eukaryota</taxon>
        <taxon>Metazoa</taxon>
        <taxon>Chordata</taxon>
        <taxon>Craniata</taxon>
        <taxon>Vertebrata</taxon>
        <taxon>Euteleostomi</taxon>
        <taxon>Actinopterygii</taxon>
        <taxon>Neopterygii</taxon>
        <taxon>Teleostei</taxon>
        <taxon>Neoteleostei</taxon>
        <taxon>Acanthomorphata</taxon>
        <taxon>Gobiaria</taxon>
        <taxon>Gobiiformes</taxon>
        <taxon>Gobioidei</taxon>
        <taxon>Gobiidae</taxon>
        <taxon>Gobiinae</taxon>
        <taxon>Knipowitschia</taxon>
    </lineage>
</organism>
<evidence type="ECO:0000256" key="3">
    <source>
        <dbReference type="ARBA" id="ARBA00023254"/>
    </source>
</evidence>
<gene>
    <name evidence="5" type="ORF">KC01_LOCUS14966</name>
</gene>
<evidence type="ECO:0000256" key="1">
    <source>
        <dbReference type="ARBA" id="ARBA00010094"/>
    </source>
</evidence>
<feature type="coiled-coil region" evidence="4">
    <location>
        <begin position="5"/>
        <end position="32"/>
    </location>
</feature>
<protein>
    <submittedName>
        <fullName evidence="5">Uncharacterized protein</fullName>
    </submittedName>
</protein>
<evidence type="ECO:0000313" key="5">
    <source>
        <dbReference type="EMBL" id="CAL1584666.1"/>
    </source>
</evidence>
<name>A0AAV2K8I6_KNICA</name>
<dbReference type="PANTHER" id="PTHR21731:SF1">
    <property type="entry name" value="SYNAPTONEMAL COMPLEX CENTRAL ELEMENT PROTEIN 1-LIKE"/>
    <property type="match status" value="1"/>
</dbReference>
<comment type="similarity">
    <text evidence="1">Belongs to the SYCE family.</text>
</comment>
<dbReference type="Pfam" id="PF15233">
    <property type="entry name" value="SYCE1"/>
    <property type="match status" value="1"/>
</dbReference>
<dbReference type="EMBL" id="OZ035838">
    <property type="protein sequence ID" value="CAL1584666.1"/>
    <property type="molecule type" value="Genomic_DNA"/>
</dbReference>
<proteinExistence type="inferred from homology"/>
<keyword evidence="6" id="KW-1185">Reference proteome</keyword>
<dbReference type="PANTHER" id="PTHR21731">
    <property type="entry name" value="SYNAPTONEMAL COMPLEX CENTRAL ELEMENT PROTEIN 1-LIKE"/>
    <property type="match status" value="1"/>
</dbReference>
<keyword evidence="2 4" id="KW-0175">Coiled coil</keyword>
<sequence length="154" mass="18014">MHSVSESLQKELETLQKEAFQLEITHKEKEELSQKLHYLCEESDQELARQLKHNKSTEDLSEQYNCEIQAVKLKHRKLRMKFENHLCQLIEQQKNLYSVFIPEKLPGEIDSAVNTKGQLLTAEKLKITQINSLEEKIEKWKQDKQGTSPVAVPE</sequence>
<dbReference type="AlphaFoldDB" id="A0AAV2K8I6"/>
<keyword evidence="3" id="KW-0469">Meiosis</keyword>
<dbReference type="Proteomes" id="UP001497482">
    <property type="component" value="Chromosome 16"/>
</dbReference>
<evidence type="ECO:0000256" key="2">
    <source>
        <dbReference type="ARBA" id="ARBA00023054"/>
    </source>
</evidence>